<sequence length="250" mass="26890">MITPIEIKVNLDGDLVDVQTRLGCTNAAAISRDVWFAEPPRPDVGDASGRAGRIAIRLRSGEHDDLTVTLRPCEPSQLMGRWSTSFTDEAVRYRIEGDWCGEERVLSASLVSKRPPGSLRVAALRGEDVTEALDSAQRQFVVSCTPPGVAVEHLRAMGPVASTRWTKVHLGGLEVDAERWTVGGLDLFELALTVTPVPGEAPAQLRARALEVQRRFHATVRGHGLSIATGPAKTEQVLGALTAAGSVRSE</sequence>
<reference evidence="2" key="1">
    <citation type="journal article" date="2019" name="Int. J. Syst. Evol. Microbiol.">
        <title>The Global Catalogue of Microorganisms (GCM) 10K type strain sequencing project: providing services to taxonomists for standard genome sequencing and annotation.</title>
        <authorList>
            <consortium name="The Broad Institute Genomics Platform"/>
            <consortium name="The Broad Institute Genome Sequencing Center for Infectious Disease"/>
            <person name="Wu L."/>
            <person name="Ma J."/>
        </authorList>
    </citation>
    <scope>NUCLEOTIDE SEQUENCE [LARGE SCALE GENOMIC DNA]</scope>
    <source>
        <strain evidence="2">CGMCC 4.7329</strain>
    </source>
</reference>
<comment type="caution">
    <text evidence="1">The sequence shown here is derived from an EMBL/GenBank/DDBJ whole genome shotgun (WGS) entry which is preliminary data.</text>
</comment>
<name>A0ABQ2KWR0_9NOCA</name>
<dbReference type="RefSeq" id="WP_189033830.1">
    <property type="nucleotide sequence ID" value="NZ_BMNE01000009.1"/>
</dbReference>
<dbReference type="Proteomes" id="UP000658127">
    <property type="component" value="Unassembled WGS sequence"/>
</dbReference>
<keyword evidence="2" id="KW-1185">Reference proteome</keyword>
<gene>
    <name evidence="1" type="ORF">GCM10011610_59810</name>
</gene>
<proteinExistence type="predicted"/>
<evidence type="ECO:0000313" key="1">
    <source>
        <dbReference type="EMBL" id="GGN95619.1"/>
    </source>
</evidence>
<protein>
    <recommendedName>
        <fullName evidence="3">CYTH domain-containing protein</fullName>
    </recommendedName>
</protein>
<organism evidence="1 2">
    <name type="scientific">Nocardia rhizosphaerihabitans</name>
    <dbReference type="NCBI Taxonomy" id="1691570"/>
    <lineage>
        <taxon>Bacteria</taxon>
        <taxon>Bacillati</taxon>
        <taxon>Actinomycetota</taxon>
        <taxon>Actinomycetes</taxon>
        <taxon>Mycobacteriales</taxon>
        <taxon>Nocardiaceae</taxon>
        <taxon>Nocardia</taxon>
    </lineage>
</organism>
<accession>A0ABQ2KWR0</accession>
<evidence type="ECO:0008006" key="3">
    <source>
        <dbReference type="Google" id="ProtNLM"/>
    </source>
</evidence>
<dbReference type="EMBL" id="BMNE01000009">
    <property type="protein sequence ID" value="GGN95619.1"/>
    <property type="molecule type" value="Genomic_DNA"/>
</dbReference>
<evidence type="ECO:0000313" key="2">
    <source>
        <dbReference type="Proteomes" id="UP000658127"/>
    </source>
</evidence>